<organism evidence="1 2">
    <name type="scientific">Epichloe bromicola</name>
    <dbReference type="NCBI Taxonomy" id="79588"/>
    <lineage>
        <taxon>Eukaryota</taxon>
        <taxon>Fungi</taxon>
        <taxon>Dikarya</taxon>
        <taxon>Ascomycota</taxon>
        <taxon>Pezizomycotina</taxon>
        <taxon>Sordariomycetes</taxon>
        <taxon>Hypocreomycetidae</taxon>
        <taxon>Hypocreales</taxon>
        <taxon>Clavicipitaceae</taxon>
        <taxon>Epichloe</taxon>
    </lineage>
</organism>
<comment type="caution">
    <text evidence="1">The sequence shown here is derived from an EMBL/GenBank/DDBJ whole genome shotgun (WGS) entry which is preliminary data.</text>
</comment>
<dbReference type="Proteomes" id="UP001562357">
    <property type="component" value="Unassembled WGS sequence"/>
</dbReference>
<proteinExistence type="predicted"/>
<sequence length="363" mass="40734">MVGTSTCHTLRVATLGETCDADESDKEIDHDILHPKPVSGIKNICFYWHNEYAEMHPYGQRTVRAWQCRFSKLGWTVRVVDGDPGSPSNISNLIDINDPDNFPRSFTEGTLGGRLETWKRMWKATVGNPNSPYEVLTYNAGSAEDRNITNNSIAANANNPLILRSHKLLLALWAEDGGKTCADGMHTSVLLKELPLTPFHLSFAEDGKVYSAEDVTKMLADYYIIQGQAIRMVMSTENPSLRIWQLPLPKPRSRPVQRTSVVFPEDGWNRPKYSAEHVFAIDYMIGSQLINKMTAWNSPRQFELMSLPLPKAGEAGSKDQKLARGIVEACLGKSFGPRARDNLYREHGLVLYKVDTLINVDLL</sequence>
<evidence type="ECO:0008006" key="3">
    <source>
        <dbReference type="Google" id="ProtNLM"/>
    </source>
</evidence>
<gene>
    <name evidence="1" type="primary">g1848</name>
    <name evidence="1" type="ORF">EsDP_00001848</name>
</gene>
<dbReference type="EMBL" id="BAAFGZ010000044">
    <property type="protein sequence ID" value="GAB0133440.1"/>
    <property type="molecule type" value="Genomic_DNA"/>
</dbReference>
<name>A0ABQ0CJ21_9HYPO</name>
<evidence type="ECO:0000313" key="1">
    <source>
        <dbReference type="EMBL" id="GAB0133440.1"/>
    </source>
</evidence>
<evidence type="ECO:0000313" key="2">
    <source>
        <dbReference type="Proteomes" id="UP001562357"/>
    </source>
</evidence>
<accession>A0ABQ0CJ21</accession>
<protein>
    <recommendedName>
        <fullName evidence="3">Capsule polysaccharide biosynthesis protein</fullName>
    </recommendedName>
</protein>
<reference evidence="2" key="1">
    <citation type="submission" date="2024-06" db="EMBL/GenBank/DDBJ databases">
        <title>Draft Genome Sequences of Epichloe bromicola Strains Isolated from Elymus ciliaris.</title>
        <authorList>
            <consortium name="Epichloe bromicola genome sequencing consortium"/>
            <person name="Miura A."/>
            <person name="Imano S."/>
            <person name="Ashida A."/>
            <person name="Sato I."/>
            <person name="Chiba S."/>
            <person name="Tanaka A."/>
            <person name="Camagna M."/>
            <person name="Takemoto D."/>
        </authorList>
    </citation>
    <scope>NUCLEOTIDE SEQUENCE [LARGE SCALE GENOMIC DNA]</scope>
    <source>
        <strain evidence="2">DP</strain>
    </source>
</reference>
<keyword evidence="2" id="KW-1185">Reference proteome</keyword>